<feature type="transmembrane region" description="Helical" evidence="5">
    <location>
        <begin position="43"/>
        <end position="60"/>
    </location>
</feature>
<keyword evidence="3 5" id="KW-1133">Transmembrane helix</keyword>
<organism evidence="7 8">
    <name type="scientific">Thioclava electrotropha</name>
    <dbReference type="NCBI Taxonomy" id="1549850"/>
    <lineage>
        <taxon>Bacteria</taxon>
        <taxon>Pseudomonadati</taxon>
        <taxon>Pseudomonadota</taxon>
        <taxon>Alphaproteobacteria</taxon>
        <taxon>Rhodobacterales</taxon>
        <taxon>Paracoccaceae</taxon>
        <taxon>Thioclava</taxon>
    </lineage>
</organism>
<evidence type="ECO:0000256" key="2">
    <source>
        <dbReference type="ARBA" id="ARBA00022692"/>
    </source>
</evidence>
<evidence type="ECO:0000313" key="8">
    <source>
        <dbReference type="Proteomes" id="UP000192422"/>
    </source>
</evidence>
<keyword evidence="2 5" id="KW-0812">Transmembrane</keyword>
<keyword evidence="8" id="KW-1185">Reference proteome</keyword>
<keyword evidence="4 5" id="KW-0472">Membrane</keyword>
<evidence type="ECO:0000256" key="5">
    <source>
        <dbReference type="SAM" id="Phobius"/>
    </source>
</evidence>
<sequence length="472" mass="52518">MIGAGASAIGRTAAAGSREVLSGHSSRPVDAPGNEDGLSTAKLPLPVLIMLLSILIPVSFNLGSLALTGLRLVMLVMVVPLLIGLFTRKYGRILWVDWLFLGHFLALTLALAVNNPDRVIQQAGSVGIEFLGGYLMGRAFIRSREDFIALAKALIWSFVLLLPFTLYETKTGTPLIPTLIAKLPGITSVRPVYPDPRFGLERVQAVFDHPIHFGLYASCAFPLAFVAFQNLRSRFWRVVMSGFIVFSGGLALSSGALLALLLQIGLIGWSLTFRKIEWRWWLLVGLFALAYVTIDLLSNRSPIKVFMSYATFSSHTAYWRAIIFDWGMRNVWANPIFGLGLKDWVRPSWMYSGSMDNFWLVMAVRYGIPGFLLVAGGYALGLSQVMLRDFTRDFRLLVCRRAWVFTFVGMSFTLCTVHVWGAMYAFVFFMFGAGMWMIDAQERAPETKAGPADMSAARSRYTRFAAPKERLA</sequence>
<feature type="transmembrane region" description="Helical" evidence="5">
    <location>
        <begin position="243"/>
        <end position="266"/>
    </location>
</feature>
<feature type="domain" description="O-antigen ligase-related" evidence="6">
    <location>
        <begin position="249"/>
        <end position="374"/>
    </location>
</feature>
<feature type="transmembrane region" description="Helical" evidence="5">
    <location>
        <begin position="93"/>
        <end position="113"/>
    </location>
</feature>
<name>A0ABX6YVS0_9RHOB</name>
<dbReference type="GO" id="GO:0016874">
    <property type="term" value="F:ligase activity"/>
    <property type="evidence" value="ECO:0007669"/>
    <property type="project" value="UniProtKB-KW"/>
</dbReference>
<gene>
    <name evidence="7" type="ORF">AKL02_013550</name>
</gene>
<dbReference type="Pfam" id="PF04932">
    <property type="entry name" value="Wzy_C"/>
    <property type="match status" value="1"/>
</dbReference>
<accession>A0ABX6YVS0</accession>
<dbReference type="InterPro" id="IPR007016">
    <property type="entry name" value="O-antigen_ligase-rel_domated"/>
</dbReference>
<evidence type="ECO:0000256" key="4">
    <source>
        <dbReference type="ARBA" id="ARBA00023136"/>
    </source>
</evidence>
<evidence type="ECO:0000313" key="7">
    <source>
        <dbReference type="EMBL" id="QPZ91816.1"/>
    </source>
</evidence>
<dbReference type="InterPro" id="IPR051533">
    <property type="entry name" value="WaaL-like"/>
</dbReference>
<comment type="subcellular location">
    <subcellularLocation>
        <location evidence="1">Membrane</location>
        <topology evidence="1">Multi-pass membrane protein</topology>
    </subcellularLocation>
</comment>
<protein>
    <submittedName>
        <fullName evidence="7">O-antigen ligase domain-containing protein</fullName>
    </submittedName>
</protein>
<feature type="transmembrane region" description="Helical" evidence="5">
    <location>
        <begin position="149"/>
        <end position="167"/>
    </location>
</feature>
<feature type="transmembrane region" description="Helical" evidence="5">
    <location>
        <begin position="358"/>
        <end position="382"/>
    </location>
</feature>
<dbReference type="PANTHER" id="PTHR37422:SF13">
    <property type="entry name" value="LIPOPOLYSACCHARIDE BIOSYNTHESIS PROTEIN PA4999-RELATED"/>
    <property type="match status" value="1"/>
</dbReference>
<dbReference type="EMBL" id="CP053562">
    <property type="protein sequence ID" value="QPZ91816.1"/>
    <property type="molecule type" value="Genomic_DNA"/>
</dbReference>
<evidence type="ECO:0000256" key="3">
    <source>
        <dbReference type="ARBA" id="ARBA00022989"/>
    </source>
</evidence>
<reference evidence="7 8" key="1">
    <citation type="submission" date="2020-05" db="EMBL/GenBank/DDBJ databases">
        <title>Thioclava electrotropha strain Elox9 finished genome.</title>
        <authorList>
            <person name="Rowe A.R."/>
            <person name="Wilbanks E.G."/>
        </authorList>
    </citation>
    <scope>NUCLEOTIDE SEQUENCE [LARGE SCALE GENOMIC DNA]</scope>
    <source>
        <strain evidence="7 8">Elox9</strain>
    </source>
</reference>
<dbReference type="RefSeq" id="WP_083078122.1">
    <property type="nucleotide sequence ID" value="NZ_CP053562.1"/>
</dbReference>
<keyword evidence="7" id="KW-0436">Ligase</keyword>
<feature type="transmembrane region" description="Helical" evidence="5">
    <location>
        <begin position="66"/>
        <end position="86"/>
    </location>
</feature>
<evidence type="ECO:0000259" key="6">
    <source>
        <dbReference type="Pfam" id="PF04932"/>
    </source>
</evidence>
<proteinExistence type="predicted"/>
<evidence type="ECO:0000256" key="1">
    <source>
        <dbReference type="ARBA" id="ARBA00004141"/>
    </source>
</evidence>
<feature type="transmembrane region" description="Helical" evidence="5">
    <location>
        <begin position="213"/>
        <end position="231"/>
    </location>
</feature>
<dbReference type="PANTHER" id="PTHR37422">
    <property type="entry name" value="TEICHURONIC ACID BIOSYNTHESIS PROTEIN TUAE"/>
    <property type="match status" value="1"/>
</dbReference>
<feature type="transmembrane region" description="Helical" evidence="5">
    <location>
        <begin position="278"/>
        <end position="297"/>
    </location>
</feature>
<dbReference type="Proteomes" id="UP000192422">
    <property type="component" value="Chromosome"/>
</dbReference>
<feature type="transmembrane region" description="Helical" evidence="5">
    <location>
        <begin position="119"/>
        <end position="137"/>
    </location>
</feature>